<protein>
    <submittedName>
        <fullName evidence="2">Uncharacterized protein</fullName>
    </submittedName>
</protein>
<keyword evidence="1" id="KW-0472">Membrane</keyword>
<sequence>MSWWRIHGAWLLLITLTGEFITSILTTIPMVRHLARAQKLWAISRPRLDAIVRHAVSPNGITPSPNNFKFENNTLLILLDLKKHGDLFLLNLRRFASGFFSFTLLTAFMFFYASITILLALNTQLKLIEEVLRKASRARSPTGQPIDPSYISQSMLKRTQTKVFEIRKLLTWKTFFDFLRKEELDYTFDTASIDQHCLIEHESKLLKKASRLRRHWWRIFLQSIIVAALTMSYCTLAFTVAANVWGLGDEHFVTQIEHIVDAWKIWTWVSGPGIMLAAITCVSEFLEEAKDEPEPCVVKPKLKERSPEGSFIPTSTRESSSIEGVNRLLLKIGRPKN</sequence>
<feature type="transmembrane region" description="Helical" evidence="1">
    <location>
        <begin position="99"/>
        <end position="121"/>
    </location>
</feature>
<evidence type="ECO:0000313" key="2">
    <source>
        <dbReference type="EMBL" id="KAG0147982.1"/>
    </source>
</evidence>
<name>A0A9P6TD43_9BASI</name>
<feature type="transmembrane region" description="Helical" evidence="1">
    <location>
        <begin position="219"/>
        <end position="245"/>
    </location>
</feature>
<reference evidence="2" key="1">
    <citation type="submission" date="2013-11" db="EMBL/GenBank/DDBJ databases">
        <title>Genome sequence of the fusiform rust pathogen reveals effectors for host alternation and coevolution with pine.</title>
        <authorList>
            <consortium name="DOE Joint Genome Institute"/>
            <person name="Smith K."/>
            <person name="Pendleton A."/>
            <person name="Kubisiak T."/>
            <person name="Anderson C."/>
            <person name="Salamov A."/>
            <person name="Aerts A."/>
            <person name="Riley R."/>
            <person name="Clum A."/>
            <person name="Lindquist E."/>
            <person name="Ence D."/>
            <person name="Campbell M."/>
            <person name="Kronenberg Z."/>
            <person name="Feau N."/>
            <person name="Dhillon B."/>
            <person name="Hamelin R."/>
            <person name="Burleigh J."/>
            <person name="Smith J."/>
            <person name="Yandell M."/>
            <person name="Nelson C."/>
            <person name="Grigoriev I."/>
            <person name="Davis J."/>
        </authorList>
    </citation>
    <scope>NUCLEOTIDE SEQUENCE</scope>
    <source>
        <strain evidence="2">G11</strain>
    </source>
</reference>
<comment type="caution">
    <text evidence="2">The sequence shown here is derived from an EMBL/GenBank/DDBJ whole genome shotgun (WGS) entry which is preliminary data.</text>
</comment>
<feature type="transmembrane region" description="Helical" evidence="1">
    <location>
        <begin position="9"/>
        <end position="31"/>
    </location>
</feature>
<organism evidence="2 3">
    <name type="scientific">Cronartium quercuum f. sp. fusiforme G11</name>
    <dbReference type="NCBI Taxonomy" id="708437"/>
    <lineage>
        <taxon>Eukaryota</taxon>
        <taxon>Fungi</taxon>
        <taxon>Dikarya</taxon>
        <taxon>Basidiomycota</taxon>
        <taxon>Pucciniomycotina</taxon>
        <taxon>Pucciniomycetes</taxon>
        <taxon>Pucciniales</taxon>
        <taxon>Coleosporiaceae</taxon>
        <taxon>Cronartium</taxon>
    </lineage>
</organism>
<dbReference type="Proteomes" id="UP000886653">
    <property type="component" value="Unassembled WGS sequence"/>
</dbReference>
<keyword evidence="1" id="KW-1133">Transmembrane helix</keyword>
<dbReference type="AlphaFoldDB" id="A0A9P6TD43"/>
<keyword evidence="3" id="KW-1185">Reference proteome</keyword>
<proteinExistence type="predicted"/>
<gene>
    <name evidence="2" type="ORF">CROQUDRAFT_670130</name>
</gene>
<dbReference type="EMBL" id="MU167241">
    <property type="protein sequence ID" value="KAG0147982.1"/>
    <property type="molecule type" value="Genomic_DNA"/>
</dbReference>
<evidence type="ECO:0000256" key="1">
    <source>
        <dbReference type="SAM" id="Phobius"/>
    </source>
</evidence>
<keyword evidence="1" id="KW-0812">Transmembrane</keyword>
<accession>A0A9P6TD43</accession>
<evidence type="ECO:0000313" key="3">
    <source>
        <dbReference type="Proteomes" id="UP000886653"/>
    </source>
</evidence>